<organism evidence="1 2">
    <name type="scientific">Drosophila lebanonensis</name>
    <name type="common">Fruit fly</name>
    <name type="synonym">Scaptodrosophila lebanonensis</name>
    <dbReference type="NCBI Taxonomy" id="7225"/>
    <lineage>
        <taxon>Eukaryota</taxon>
        <taxon>Metazoa</taxon>
        <taxon>Ecdysozoa</taxon>
        <taxon>Arthropoda</taxon>
        <taxon>Hexapoda</taxon>
        <taxon>Insecta</taxon>
        <taxon>Pterygota</taxon>
        <taxon>Neoptera</taxon>
        <taxon>Endopterygota</taxon>
        <taxon>Diptera</taxon>
        <taxon>Brachycera</taxon>
        <taxon>Muscomorpha</taxon>
        <taxon>Ephydroidea</taxon>
        <taxon>Drosophilidae</taxon>
        <taxon>Scaptodrosophila</taxon>
    </lineage>
</organism>
<evidence type="ECO:0000313" key="2">
    <source>
        <dbReference type="RefSeq" id="XP_030369140.1"/>
    </source>
</evidence>
<reference evidence="2" key="1">
    <citation type="submission" date="2025-08" db="UniProtKB">
        <authorList>
            <consortium name="RefSeq"/>
        </authorList>
    </citation>
    <scope>IDENTIFICATION</scope>
    <source>
        <strain evidence="2">11010-0011.00</strain>
        <tissue evidence="2">Whole body</tissue>
    </source>
</reference>
<dbReference type="AlphaFoldDB" id="A0A6J2T1K7"/>
<dbReference type="Proteomes" id="UP000504634">
    <property type="component" value="Unplaced"/>
</dbReference>
<gene>
    <name evidence="2" type="primary">LOC115620151</name>
</gene>
<dbReference type="GeneID" id="115620151"/>
<accession>A0A6J2T1K7</accession>
<dbReference type="RefSeq" id="XP_030369140.1">
    <property type="nucleotide sequence ID" value="XM_030513280.1"/>
</dbReference>
<keyword evidence="1" id="KW-1185">Reference proteome</keyword>
<name>A0A6J2T1K7_DROLE</name>
<evidence type="ECO:0000313" key="1">
    <source>
        <dbReference type="Proteomes" id="UP000504634"/>
    </source>
</evidence>
<protein>
    <submittedName>
        <fullName evidence="2">Uncharacterized protein LOC115620151</fullName>
    </submittedName>
</protein>
<sequence length="68" mass="7970">MACCKRQEVRRVCRPQPSLFSRLNCLPCNRMFFFMVGVGIGVYWTRIKERIAEETKEASKAAEKNKKK</sequence>
<dbReference type="OrthoDB" id="7862360at2759"/>
<proteinExistence type="predicted"/>